<evidence type="ECO:0000313" key="1">
    <source>
        <dbReference type="EMBL" id="AJK91745.1"/>
    </source>
</evidence>
<dbReference type="EMBL" id="KM371112">
    <property type="protein sequence ID" value="AJK91745.1"/>
    <property type="molecule type" value="Genomic_DNA"/>
</dbReference>
<accession>A0A0C5B350</accession>
<dbReference type="OrthoDB" id="15417at10239"/>
<name>A0A0C5B350_9BBAC</name>
<organism evidence="1 2">
    <name type="scientific">Spodoptera frugiperda granulovirus</name>
    <dbReference type="NCBI Taxonomy" id="307454"/>
    <lineage>
        <taxon>Viruses</taxon>
        <taxon>Viruses incertae sedis</taxon>
        <taxon>Naldaviricetes</taxon>
        <taxon>Lefavirales</taxon>
        <taxon>Baculoviridae</taxon>
        <taxon>Betabaculovirus</taxon>
        <taxon>Betabaculovirus spofrugiperdae</taxon>
    </lineage>
</organism>
<dbReference type="KEGG" id="vg:23632086"/>
<dbReference type="GeneID" id="23632086"/>
<reference evidence="1 2" key="1">
    <citation type="journal article" date="2015" name="Viruses">
        <title>The complete sequence of the first Spodoptera frugiperda Betabaculovirus genome: a natural multiple recombinant virus.</title>
        <authorList>
            <person name="Cuartas P.E."/>
            <person name="Barrera G.P."/>
            <person name="Belaich M.N."/>
            <person name="Barreto E."/>
            <person name="Ghiringhelli P.D."/>
            <person name="Villamizar L.F."/>
        </authorList>
    </citation>
    <scope>NUCLEOTIDE SEQUENCE [LARGE SCALE GENOMIC DNA]</scope>
    <source>
        <strain evidence="1">VG008</strain>
    </source>
</reference>
<evidence type="ECO:0000313" key="2">
    <source>
        <dbReference type="Proteomes" id="UP000201335"/>
    </source>
</evidence>
<protein>
    <submittedName>
        <fullName evidence="1">Lef-7</fullName>
    </submittedName>
</protein>
<dbReference type="RefSeq" id="YP_009121869.1">
    <property type="nucleotide sequence ID" value="NC_026511.1"/>
</dbReference>
<sequence length="266" mass="31445">MSSDWIVSQAHYVRTLQAKAKERDLDTFLLHERHFLHYFRSRPENYQITTDYKLAMYMYENNLLRNDYYRLPLLAFKHYKTYVRTQTAANYSVSDDKLLKFYFRNADGLEMLFDGRFKDYFLNGYSMYTLSLYLGTPITHITRRVKQELSRMQDSIENVYAGENNFLRVLVALELMNVDRLYVALSACNIDVPEVFQVTEITKQLVPVTSVMRGLKIYVRCPQCYFPTPEYAIQMYTQSTMSVIWNNLRIAIFCQSCAAFLLTVGY</sequence>
<keyword evidence="2" id="KW-1185">Reference proteome</keyword>
<proteinExistence type="predicted"/>
<dbReference type="Proteomes" id="UP000201335">
    <property type="component" value="Segment"/>
</dbReference>